<dbReference type="Proteomes" id="UP000823388">
    <property type="component" value="Chromosome 9K"/>
</dbReference>
<keyword evidence="2" id="KW-1133">Transmembrane helix</keyword>
<gene>
    <name evidence="3" type="ORF">PVAP13_9KG270313</name>
</gene>
<feature type="compositionally biased region" description="Polar residues" evidence="1">
    <location>
        <begin position="330"/>
        <end position="347"/>
    </location>
</feature>
<feature type="compositionally biased region" description="Polar residues" evidence="1">
    <location>
        <begin position="359"/>
        <end position="372"/>
    </location>
</feature>
<feature type="transmembrane region" description="Helical" evidence="2">
    <location>
        <begin position="132"/>
        <end position="150"/>
    </location>
</feature>
<keyword evidence="2" id="KW-0472">Membrane</keyword>
<sequence>MQSFSSNLKLGKFRTLLKNLTKDQKDLVKFCGFGSILDFDCSEAPRSVSFWLAKNFDVPTRTVNLQNGSSFILNPFTVHQILGTPLGGRRVPTRASKAVKDIIGSDTGTAMVAPTVDQLFSLLNRELVGDKFVRIFMLIALAIFLCPTSYGSASSHYYSGIASVEDIPKYDWSSFVLDWSLSPFVVKQLKDTRESPFLAASISSASFSRLPAQVEDFILRLSPDDAHHKVFFLALQSFFLYFCTPTSNILVYKPSQQVRKDLSDMCRSFYKDLMGSALAAIQPVIIKQMCKMAQVMFDELTMNSARGISADTNTSTQGQTTVSMKCARIQNQSGVKARSPHTTLDTNRAQHADVEKSPNGRSVLNASNVNTRSPSTIQCAQHFRYNDPQSSSRLNVHGAANETCDHEQTIHNEGNILHQGSQNVNPDSNPIFSRDDRG</sequence>
<name>A0A8T0NJ49_PANVG</name>
<comment type="caution">
    <text evidence="3">The sequence shown here is derived from an EMBL/GenBank/DDBJ whole genome shotgun (WGS) entry which is preliminary data.</text>
</comment>
<proteinExistence type="predicted"/>
<dbReference type="AlphaFoldDB" id="A0A8T0NJ49"/>
<feature type="compositionally biased region" description="Polar residues" evidence="1">
    <location>
        <begin position="418"/>
        <end position="431"/>
    </location>
</feature>
<evidence type="ECO:0000313" key="3">
    <source>
        <dbReference type="EMBL" id="KAG2549380.1"/>
    </source>
</evidence>
<keyword evidence="2" id="KW-0812">Transmembrane</keyword>
<dbReference type="EMBL" id="CM029053">
    <property type="protein sequence ID" value="KAG2549380.1"/>
    <property type="molecule type" value="Genomic_DNA"/>
</dbReference>
<feature type="region of interest" description="Disordered" evidence="1">
    <location>
        <begin position="415"/>
        <end position="438"/>
    </location>
</feature>
<feature type="region of interest" description="Disordered" evidence="1">
    <location>
        <begin position="330"/>
        <end position="372"/>
    </location>
</feature>
<accession>A0A8T0NJ49</accession>
<evidence type="ECO:0000313" key="4">
    <source>
        <dbReference type="Proteomes" id="UP000823388"/>
    </source>
</evidence>
<reference evidence="3" key="1">
    <citation type="submission" date="2020-05" db="EMBL/GenBank/DDBJ databases">
        <title>WGS assembly of Panicum virgatum.</title>
        <authorList>
            <person name="Lovell J.T."/>
            <person name="Jenkins J."/>
            <person name="Shu S."/>
            <person name="Juenger T.E."/>
            <person name="Schmutz J."/>
        </authorList>
    </citation>
    <scope>NUCLEOTIDE SEQUENCE</scope>
    <source>
        <strain evidence="3">AP13</strain>
    </source>
</reference>
<dbReference type="PANTHER" id="PTHR34835:SF82">
    <property type="entry name" value="OS01G0826651 PROTEIN"/>
    <property type="match status" value="1"/>
</dbReference>
<organism evidence="3 4">
    <name type="scientific">Panicum virgatum</name>
    <name type="common">Blackwell switchgrass</name>
    <dbReference type="NCBI Taxonomy" id="38727"/>
    <lineage>
        <taxon>Eukaryota</taxon>
        <taxon>Viridiplantae</taxon>
        <taxon>Streptophyta</taxon>
        <taxon>Embryophyta</taxon>
        <taxon>Tracheophyta</taxon>
        <taxon>Spermatophyta</taxon>
        <taxon>Magnoliopsida</taxon>
        <taxon>Liliopsida</taxon>
        <taxon>Poales</taxon>
        <taxon>Poaceae</taxon>
        <taxon>PACMAD clade</taxon>
        <taxon>Panicoideae</taxon>
        <taxon>Panicodae</taxon>
        <taxon>Paniceae</taxon>
        <taxon>Panicinae</taxon>
        <taxon>Panicum</taxon>
        <taxon>Panicum sect. Hiantes</taxon>
    </lineage>
</organism>
<evidence type="ECO:0000256" key="1">
    <source>
        <dbReference type="SAM" id="MobiDB-lite"/>
    </source>
</evidence>
<keyword evidence="4" id="KW-1185">Reference proteome</keyword>
<evidence type="ECO:0000256" key="2">
    <source>
        <dbReference type="SAM" id="Phobius"/>
    </source>
</evidence>
<protein>
    <submittedName>
        <fullName evidence="3">Uncharacterized protein</fullName>
    </submittedName>
</protein>
<dbReference type="PANTHER" id="PTHR34835">
    <property type="entry name" value="OS07G0283600 PROTEIN-RELATED"/>
    <property type="match status" value="1"/>
</dbReference>
<feature type="compositionally biased region" description="Basic and acidic residues" evidence="1">
    <location>
        <begin position="348"/>
        <end position="358"/>
    </location>
</feature>
<feature type="transmembrane region" description="Helical" evidence="2">
    <location>
        <begin position="230"/>
        <end position="252"/>
    </location>
</feature>